<proteinExistence type="inferred from homology"/>
<dbReference type="PROSITE" id="PS50968">
    <property type="entry name" value="BIOTINYL_LIPOYL"/>
    <property type="match status" value="1"/>
</dbReference>
<comment type="cofactor">
    <cofactor evidence="1 4">
        <name>(R)-lipoate</name>
        <dbReference type="ChEBI" id="CHEBI:83088"/>
    </cofactor>
</comment>
<gene>
    <name evidence="8" type="ORF">GCM10025791_36710</name>
</gene>
<keyword evidence="9" id="KW-1185">Reference proteome</keyword>
<feature type="domain" description="Peripheral subunit-binding (PSBD)" evidence="7">
    <location>
        <begin position="222"/>
        <end position="259"/>
    </location>
</feature>
<comment type="similarity">
    <text evidence="2 4">Belongs to the 2-oxoacid dehydrogenase family.</text>
</comment>
<dbReference type="CDD" id="cd06849">
    <property type="entry name" value="lipoyl_domain"/>
    <property type="match status" value="1"/>
</dbReference>
<dbReference type="PROSITE" id="PS51826">
    <property type="entry name" value="PSBD"/>
    <property type="match status" value="2"/>
</dbReference>
<dbReference type="InterPro" id="IPR036625">
    <property type="entry name" value="E3-bd_dom_sf"/>
</dbReference>
<dbReference type="InterPro" id="IPR001078">
    <property type="entry name" value="2-oxoacid_DH_actylTfrase"/>
</dbReference>
<evidence type="ECO:0000259" key="6">
    <source>
        <dbReference type="PROSITE" id="PS50968"/>
    </source>
</evidence>
<dbReference type="SUPFAM" id="SSF47005">
    <property type="entry name" value="Peripheral subunit-binding domain of 2-oxo acid dehydrogenase complex"/>
    <property type="match status" value="2"/>
</dbReference>
<dbReference type="InterPro" id="IPR004167">
    <property type="entry name" value="PSBD"/>
</dbReference>
<dbReference type="GO" id="GO:0045254">
    <property type="term" value="C:pyruvate dehydrogenase complex"/>
    <property type="evidence" value="ECO:0007669"/>
    <property type="project" value="InterPro"/>
</dbReference>
<evidence type="ECO:0000256" key="1">
    <source>
        <dbReference type="ARBA" id="ARBA00001938"/>
    </source>
</evidence>
<dbReference type="Pfam" id="PF00198">
    <property type="entry name" value="2-oxoacid_dh"/>
    <property type="match status" value="1"/>
</dbReference>
<dbReference type="PANTHER" id="PTHR23151">
    <property type="entry name" value="DIHYDROLIPOAMIDE ACETYL/SUCCINYL-TRANSFERASE-RELATED"/>
    <property type="match status" value="1"/>
</dbReference>
<dbReference type="GO" id="GO:0016746">
    <property type="term" value="F:acyltransferase activity"/>
    <property type="evidence" value="ECO:0007669"/>
    <property type="project" value="UniProtKB-KW"/>
</dbReference>
<evidence type="ECO:0000256" key="4">
    <source>
        <dbReference type="RuleBase" id="RU003423"/>
    </source>
</evidence>
<dbReference type="SUPFAM" id="SSF52777">
    <property type="entry name" value="CoA-dependent acyltransferases"/>
    <property type="match status" value="1"/>
</dbReference>
<dbReference type="PANTHER" id="PTHR23151:SF90">
    <property type="entry name" value="DIHYDROLIPOYLLYSINE-RESIDUE ACETYLTRANSFERASE COMPONENT OF PYRUVATE DEHYDROGENASE COMPLEX, MITOCHONDRIAL-RELATED"/>
    <property type="match status" value="1"/>
</dbReference>
<feature type="domain" description="Lipoyl-binding" evidence="6">
    <location>
        <begin position="4"/>
        <end position="79"/>
    </location>
</feature>
<dbReference type="InterPro" id="IPR003016">
    <property type="entry name" value="2-oxoA_DH_lipoyl-BS"/>
</dbReference>
<dbReference type="GO" id="GO:0006086">
    <property type="term" value="P:pyruvate decarboxylation to acetyl-CoA"/>
    <property type="evidence" value="ECO:0007669"/>
    <property type="project" value="InterPro"/>
</dbReference>
<keyword evidence="4" id="KW-0012">Acyltransferase</keyword>
<dbReference type="InterPro" id="IPR045257">
    <property type="entry name" value="E2/Pdx1"/>
</dbReference>
<dbReference type="Gene3D" id="4.10.320.10">
    <property type="entry name" value="E3-binding domain"/>
    <property type="match status" value="2"/>
</dbReference>
<keyword evidence="3 4" id="KW-0450">Lipoyl</keyword>
<dbReference type="PROSITE" id="PS00189">
    <property type="entry name" value="LIPOYL"/>
    <property type="match status" value="1"/>
</dbReference>
<feature type="region of interest" description="Disordered" evidence="5">
    <location>
        <begin position="196"/>
        <end position="216"/>
    </location>
</feature>
<dbReference type="EC" id="2.3.1.-" evidence="4"/>
<dbReference type="SUPFAM" id="SSF51230">
    <property type="entry name" value="Single hybrid motif"/>
    <property type="match status" value="1"/>
</dbReference>
<dbReference type="Gene3D" id="3.30.559.10">
    <property type="entry name" value="Chloramphenicol acetyltransferase-like domain"/>
    <property type="match status" value="1"/>
</dbReference>
<dbReference type="AlphaFoldDB" id="A0AAV3U6Y3"/>
<reference evidence="9" key="1">
    <citation type="journal article" date="2019" name="Int. J. Syst. Evol. Microbiol.">
        <title>The Global Catalogue of Microorganisms (GCM) 10K type strain sequencing project: providing services to taxonomists for standard genome sequencing and annotation.</title>
        <authorList>
            <consortium name="The Broad Institute Genomics Platform"/>
            <consortium name="The Broad Institute Genome Sequencing Center for Infectious Disease"/>
            <person name="Wu L."/>
            <person name="Ma J."/>
        </authorList>
    </citation>
    <scope>NUCLEOTIDE SEQUENCE [LARGE SCALE GENOMIC DNA]</scope>
    <source>
        <strain evidence="9">JCM 19134</strain>
    </source>
</reference>
<evidence type="ECO:0000256" key="3">
    <source>
        <dbReference type="ARBA" id="ARBA00022823"/>
    </source>
</evidence>
<dbReference type="InterPro" id="IPR011053">
    <property type="entry name" value="Single_hybrid_motif"/>
</dbReference>
<evidence type="ECO:0000256" key="2">
    <source>
        <dbReference type="ARBA" id="ARBA00007317"/>
    </source>
</evidence>
<evidence type="ECO:0000313" key="8">
    <source>
        <dbReference type="EMBL" id="GAA4952602.1"/>
    </source>
</evidence>
<keyword evidence="4" id="KW-0808">Transferase</keyword>
<dbReference type="InterPro" id="IPR023213">
    <property type="entry name" value="CAT-like_dom_sf"/>
</dbReference>
<dbReference type="Proteomes" id="UP001409585">
    <property type="component" value="Unassembled WGS sequence"/>
</dbReference>
<evidence type="ECO:0000313" key="9">
    <source>
        <dbReference type="Proteomes" id="UP001409585"/>
    </source>
</evidence>
<comment type="caution">
    <text evidence="8">The sequence shown here is derived from an EMBL/GenBank/DDBJ whole genome shotgun (WGS) entry which is preliminary data.</text>
</comment>
<sequence>MSSIVAIQMPKWGMEMSEGVINDWYFTVGDSINAGDDVVDVETSKIVNTVTATHSGVLRAIIANNGETHPVGGMLGVLADADTSDADIQAFIASKAGSPAPTEATPSDVAPVAAPTQEEPAAATAKSAEVVSIKSNNLASTNLSALTQGEDDSLVAASPVARRLAQQYGVNLHNVGATGHHGRISKADVEAAVSSAGGKLHSAKPSQGDGKSRTNIDDSLIKATPVARRLATELGISLVDCRSSGDRQRVCKADVEAAAALQRKLETFPELPANEPAPFNATPMSGMRKTIASRLQQSKQTAPHFRVHVDCEIDNLLATRKQINSASNAIVSVNDFVIKAVACALMQVPAVNVQLEGDTIKQFTDTDISVAVAIDEGLITPIVKQANRKGLLDISNATRDLATRAKLNRLQPDEFQGGSFCISNLGMFGVKQFDAIINPPQAAILAVGSGEQRPVVKNGELSVATVMSLTLSSDHRVIDGAVAAQFLACLKAFIEQPATMLG</sequence>
<name>A0AAV3U6Y3_9ALTE</name>
<dbReference type="Gene3D" id="2.40.50.100">
    <property type="match status" value="1"/>
</dbReference>
<accession>A0AAV3U6Y3</accession>
<dbReference type="EMBL" id="BAABLX010000029">
    <property type="protein sequence ID" value="GAA4952602.1"/>
    <property type="molecule type" value="Genomic_DNA"/>
</dbReference>
<evidence type="ECO:0000259" key="7">
    <source>
        <dbReference type="PROSITE" id="PS51826"/>
    </source>
</evidence>
<protein>
    <recommendedName>
        <fullName evidence="4">Dihydrolipoamide acetyltransferase component of pyruvate dehydrogenase complex</fullName>
        <ecNumber evidence="4">2.3.1.-</ecNumber>
    </recommendedName>
</protein>
<dbReference type="Pfam" id="PF00364">
    <property type="entry name" value="Biotin_lipoyl"/>
    <property type="match status" value="1"/>
</dbReference>
<dbReference type="InterPro" id="IPR000089">
    <property type="entry name" value="Biotin_lipoyl"/>
</dbReference>
<organism evidence="8 9">
    <name type="scientific">Halioxenophilus aromaticivorans</name>
    <dbReference type="NCBI Taxonomy" id="1306992"/>
    <lineage>
        <taxon>Bacteria</taxon>
        <taxon>Pseudomonadati</taxon>
        <taxon>Pseudomonadota</taxon>
        <taxon>Gammaproteobacteria</taxon>
        <taxon>Alteromonadales</taxon>
        <taxon>Alteromonadaceae</taxon>
        <taxon>Halioxenophilus</taxon>
    </lineage>
</organism>
<evidence type="ECO:0000256" key="5">
    <source>
        <dbReference type="SAM" id="MobiDB-lite"/>
    </source>
</evidence>
<dbReference type="RefSeq" id="WP_345425902.1">
    <property type="nucleotide sequence ID" value="NZ_AP031496.1"/>
</dbReference>
<feature type="domain" description="Peripheral subunit-binding (PSBD)" evidence="7">
    <location>
        <begin position="156"/>
        <end position="193"/>
    </location>
</feature>
<dbReference type="Pfam" id="PF02817">
    <property type="entry name" value="E3_binding"/>
    <property type="match status" value="2"/>
</dbReference>